<evidence type="ECO:0000256" key="1">
    <source>
        <dbReference type="ARBA" id="ARBA00004141"/>
    </source>
</evidence>
<comment type="caution">
    <text evidence="7">The sequence shown here is derived from an EMBL/GenBank/DDBJ whole genome shotgun (WGS) entry which is preliminary data.</text>
</comment>
<dbReference type="Proteomes" id="UP000552241">
    <property type="component" value="Unassembled WGS sequence"/>
</dbReference>
<keyword evidence="8" id="KW-1185">Reference proteome</keyword>
<comment type="subcellular location">
    <subcellularLocation>
        <location evidence="1">Membrane</location>
        <topology evidence="1">Multi-pass membrane protein</topology>
    </subcellularLocation>
</comment>
<evidence type="ECO:0000256" key="4">
    <source>
        <dbReference type="ARBA" id="ARBA00023136"/>
    </source>
</evidence>
<evidence type="ECO:0000256" key="5">
    <source>
        <dbReference type="SAM" id="Phobius"/>
    </source>
</evidence>
<sequence length="278" mass="32416">MEFIQIKTPLNVKVDVQHAGVGWRLLAFLLDLFFIGLYIVVISYTFFDVLGASTSFFENPELHYDVQVFLGMMYTILLFPALFYSLWTEFLFNGQTFGKMICRIKVVKLDGYKAGFSEYFTRWAFRFIDFWTGSFMLLFFIPLFGEETAYILSGLMIMMSGMVAFVFILRTKNAQRLGDLVAGTTVLKIKEKHSINITILEEIQASYVPKYNQVMRLTDNDARIIKDTFVVARKNRDLVTLKRLRTKLETVMDVQTDQPDVEFIDTVMKDFNYYTQKL</sequence>
<dbReference type="PANTHER" id="PTHR38480:SF1">
    <property type="entry name" value="SLR0254 PROTEIN"/>
    <property type="match status" value="1"/>
</dbReference>
<keyword evidence="2 5" id="KW-0812">Transmembrane</keyword>
<reference evidence="7 8" key="1">
    <citation type="submission" date="2020-07" db="EMBL/GenBank/DDBJ databases">
        <title>Moheibacter lacus sp. nov., a member of the family Flavobacteriaceae isolated from freshwater lake sediment.</title>
        <authorList>
            <person name="Liu Y."/>
        </authorList>
    </citation>
    <scope>NUCLEOTIDE SEQUENCE [LARGE SCALE GENOMIC DNA]</scope>
    <source>
        <strain evidence="7 8">BDHS18</strain>
    </source>
</reference>
<feature type="transmembrane region" description="Helical" evidence="5">
    <location>
        <begin position="21"/>
        <end position="46"/>
    </location>
</feature>
<dbReference type="EMBL" id="JACDZE010000001">
    <property type="protein sequence ID" value="MBA5628266.1"/>
    <property type="molecule type" value="Genomic_DNA"/>
</dbReference>
<evidence type="ECO:0000313" key="8">
    <source>
        <dbReference type="Proteomes" id="UP000552241"/>
    </source>
</evidence>
<organism evidence="7 8">
    <name type="scientific">Moheibacter lacus</name>
    <dbReference type="NCBI Taxonomy" id="2745851"/>
    <lineage>
        <taxon>Bacteria</taxon>
        <taxon>Pseudomonadati</taxon>
        <taxon>Bacteroidota</taxon>
        <taxon>Flavobacteriia</taxon>
        <taxon>Flavobacteriales</taxon>
        <taxon>Weeksellaceae</taxon>
        <taxon>Moheibacter</taxon>
    </lineage>
</organism>
<feature type="transmembrane region" description="Helical" evidence="5">
    <location>
        <begin position="150"/>
        <end position="169"/>
    </location>
</feature>
<evidence type="ECO:0000256" key="3">
    <source>
        <dbReference type="ARBA" id="ARBA00022989"/>
    </source>
</evidence>
<dbReference type="Pfam" id="PF06271">
    <property type="entry name" value="RDD"/>
    <property type="match status" value="1"/>
</dbReference>
<evidence type="ECO:0000259" key="6">
    <source>
        <dbReference type="Pfam" id="PF06271"/>
    </source>
</evidence>
<name>A0A838ZL80_9FLAO</name>
<evidence type="ECO:0000313" key="7">
    <source>
        <dbReference type="EMBL" id="MBA5628266.1"/>
    </source>
</evidence>
<feature type="transmembrane region" description="Helical" evidence="5">
    <location>
        <begin position="123"/>
        <end position="144"/>
    </location>
</feature>
<keyword evidence="3 5" id="KW-1133">Transmembrane helix</keyword>
<dbReference type="RefSeq" id="WP_182041873.1">
    <property type="nucleotide sequence ID" value="NZ_JACDZE010000001.1"/>
</dbReference>
<gene>
    <name evidence="7" type="ORF">HU137_00610</name>
</gene>
<dbReference type="AlphaFoldDB" id="A0A838ZL80"/>
<evidence type="ECO:0000256" key="2">
    <source>
        <dbReference type="ARBA" id="ARBA00022692"/>
    </source>
</evidence>
<keyword evidence="4 5" id="KW-0472">Membrane</keyword>
<dbReference type="GO" id="GO:0016020">
    <property type="term" value="C:membrane"/>
    <property type="evidence" value="ECO:0007669"/>
    <property type="project" value="UniProtKB-SubCell"/>
</dbReference>
<proteinExistence type="predicted"/>
<accession>A0A838ZL80</accession>
<feature type="domain" description="RDD" evidence="6">
    <location>
        <begin position="19"/>
        <end position="183"/>
    </location>
</feature>
<dbReference type="InterPro" id="IPR010432">
    <property type="entry name" value="RDD"/>
</dbReference>
<feature type="transmembrane region" description="Helical" evidence="5">
    <location>
        <begin position="66"/>
        <end position="87"/>
    </location>
</feature>
<protein>
    <submittedName>
        <fullName evidence="7">RDD family protein</fullName>
    </submittedName>
</protein>
<dbReference type="PANTHER" id="PTHR38480">
    <property type="entry name" value="SLR0254 PROTEIN"/>
    <property type="match status" value="1"/>
</dbReference>